<feature type="region of interest" description="Disordered" evidence="1">
    <location>
        <begin position="551"/>
        <end position="712"/>
    </location>
</feature>
<feature type="region of interest" description="Disordered" evidence="1">
    <location>
        <begin position="2181"/>
        <end position="2205"/>
    </location>
</feature>
<organism evidence="2">
    <name type="scientific">Chromera velia CCMP2878</name>
    <dbReference type="NCBI Taxonomy" id="1169474"/>
    <lineage>
        <taxon>Eukaryota</taxon>
        <taxon>Sar</taxon>
        <taxon>Alveolata</taxon>
        <taxon>Colpodellida</taxon>
        <taxon>Chromeraceae</taxon>
        <taxon>Chromera</taxon>
    </lineage>
</organism>
<feature type="compositionally biased region" description="Basic and acidic residues" evidence="1">
    <location>
        <begin position="33"/>
        <end position="42"/>
    </location>
</feature>
<feature type="compositionally biased region" description="Low complexity" evidence="1">
    <location>
        <begin position="341"/>
        <end position="354"/>
    </location>
</feature>
<feature type="compositionally biased region" description="Basic and acidic residues" evidence="1">
    <location>
        <begin position="561"/>
        <end position="586"/>
    </location>
</feature>
<feature type="region of interest" description="Disordered" evidence="1">
    <location>
        <begin position="1452"/>
        <end position="1471"/>
    </location>
</feature>
<feature type="compositionally biased region" description="Low complexity" evidence="1">
    <location>
        <begin position="294"/>
        <end position="309"/>
    </location>
</feature>
<feature type="region of interest" description="Disordered" evidence="1">
    <location>
        <begin position="1079"/>
        <end position="1107"/>
    </location>
</feature>
<feature type="region of interest" description="Disordered" evidence="1">
    <location>
        <begin position="1"/>
        <end position="463"/>
    </location>
</feature>
<feature type="region of interest" description="Disordered" evidence="1">
    <location>
        <begin position="1179"/>
        <end position="1198"/>
    </location>
</feature>
<feature type="compositionally biased region" description="Acidic residues" evidence="1">
    <location>
        <begin position="2029"/>
        <end position="2052"/>
    </location>
</feature>
<gene>
    <name evidence="2" type="ORF">Cvel_16158</name>
</gene>
<feature type="compositionally biased region" description="Low complexity" evidence="1">
    <location>
        <begin position="244"/>
        <end position="270"/>
    </location>
</feature>
<accession>A0A0G4FBH4</accession>
<feature type="region of interest" description="Disordered" evidence="1">
    <location>
        <begin position="1490"/>
        <end position="1516"/>
    </location>
</feature>
<feature type="compositionally biased region" description="Acidic residues" evidence="1">
    <location>
        <begin position="101"/>
        <end position="114"/>
    </location>
</feature>
<dbReference type="VEuPathDB" id="CryptoDB:Cvel_16158"/>
<feature type="compositionally biased region" description="Acidic residues" evidence="1">
    <location>
        <begin position="1908"/>
        <end position="1918"/>
    </location>
</feature>
<protein>
    <submittedName>
        <fullName evidence="2">Uncharacterized protein</fullName>
    </submittedName>
</protein>
<feature type="compositionally biased region" description="Basic and acidic residues" evidence="1">
    <location>
        <begin position="1655"/>
        <end position="1673"/>
    </location>
</feature>
<feature type="compositionally biased region" description="Polar residues" evidence="1">
    <location>
        <begin position="1736"/>
        <end position="1760"/>
    </location>
</feature>
<evidence type="ECO:0000313" key="2">
    <source>
        <dbReference type="EMBL" id="CEM10305.1"/>
    </source>
</evidence>
<reference evidence="2" key="1">
    <citation type="submission" date="2014-11" db="EMBL/GenBank/DDBJ databases">
        <authorList>
            <person name="Otto D Thomas"/>
            <person name="Naeem Raeece"/>
        </authorList>
    </citation>
    <scope>NUCLEOTIDE SEQUENCE</scope>
</reference>
<feature type="compositionally biased region" description="Low complexity" evidence="1">
    <location>
        <begin position="1947"/>
        <end position="1956"/>
    </location>
</feature>
<feature type="compositionally biased region" description="Basic and acidic residues" evidence="1">
    <location>
        <begin position="1716"/>
        <end position="1734"/>
    </location>
</feature>
<feature type="compositionally biased region" description="Acidic residues" evidence="1">
    <location>
        <begin position="1498"/>
        <end position="1514"/>
    </location>
</feature>
<feature type="compositionally biased region" description="Polar residues" evidence="1">
    <location>
        <begin position="1809"/>
        <end position="1821"/>
    </location>
</feature>
<feature type="region of interest" description="Disordered" evidence="1">
    <location>
        <begin position="1589"/>
        <end position="2117"/>
    </location>
</feature>
<feature type="compositionally biased region" description="Polar residues" evidence="1">
    <location>
        <begin position="324"/>
        <end position="335"/>
    </location>
</feature>
<name>A0A0G4FBH4_9ALVE</name>
<feature type="compositionally biased region" description="Polar residues" evidence="1">
    <location>
        <begin position="224"/>
        <end position="237"/>
    </location>
</feature>
<feature type="region of interest" description="Disordered" evidence="1">
    <location>
        <begin position="770"/>
        <end position="804"/>
    </location>
</feature>
<feature type="compositionally biased region" description="Basic and acidic residues" evidence="1">
    <location>
        <begin position="1928"/>
        <end position="1942"/>
    </location>
</feature>
<feature type="compositionally biased region" description="Basic and acidic residues" evidence="1">
    <location>
        <begin position="770"/>
        <end position="793"/>
    </location>
</feature>
<feature type="compositionally biased region" description="Polar residues" evidence="1">
    <location>
        <begin position="1314"/>
        <end position="1327"/>
    </location>
</feature>
<feature type="compositionally biased region" description="Polar residues" evidence="1">
    <location>
        <begin position="2102"/>
        <end position="2113"/>
    </location>
</feature>
<feature type="compositionally biased region" description="Basic and acidic residues" evidence="1">
    <location>
        <begin position="357"/>
        <end position="387"/>
    </location>
</feature>
<feature type="compositionally biased region" description="Basic and acidic residues" evidence="1">
    <location>
        <begin position="1624"/>
        <end position="1645"/>
    </location>
</feature>
<feature type="compositionally biased region" description="Polar residues" evidence="1">
    <location>
        <begin position="15"/>
        <end position="32"/>
    </location>
</feature>
<feature type="compositionally biased region" description="Basic and acidic residues" evidence="1">
    <location>
        <begin position="1"/>
        <end position="13"/>
    </location>
</feature>
<feature type="region of interest" description="Disordered" evidence="1">
    <location>
        <begin position="489"/>
        <end position="536"/>
    </location>
</feature>
<feature type="compositionally biased region" description="Basic and acidic residues" evidence="1">
    <location>
        <begin position="491"/>
        <end position="510"/>
    </location>
</feature>
<feature type="compositionally biased region" description="Basic and acidic residues" evidence="1">
    <location>
        <begin position="397"/>
        <end position="424"/>
    </location>
</feature>
<evidence type="ECO:0000256" key="1">
    <source>
        <dbReference type="SAM" id="MobiDB-lite"/>
    </source>
</evidence>
<feature type="compositionally biased region" description="Basic and acidic residues" evidence="1">
    <location>
        <begin position="1767"/>
        <end position="1790"/>
    </location>
</feature>
<feature type="region of interest" description="Disordered" evidence="1">
    <location>
        <begin position="1289"/>
        <end position="1327"/>
    </location>
</feature>
<proteinExistence type="predicted"/>
<dbReference type="EMBL" id="CDMZ01000256">
    <property type="protein sequence ID" value="CEM10305.1"/>
    <property type="molecule type" value="Genomic_DNA"/>
</dbReference>
<feature type="compositionally biased region" description="Low complexity" evidence="1">
    <location>
        <begin position="667"/>
        <end position="681"/>
    </location>
</feature>
<feature type="compositionally biased region" description="Basic and acidic residues" evidence="1">
    <location>
        <begin position="1840"/>
        <end position="1851"/>
    </location>
</feature>
<sequence length="2205" mass="237662">MDARRQRLAERRSRNTSFLPSAKAQSQQVNIRSSEKVAEQHAARRQSQNSSDQGDHPKALAPPPVRTSAFPNFEDDSTAGKPKDAFPGFQEQGASASSSSADDDDDDDNEEEQSTEQGKTAPATGQGVKPRQTEAESSSSDESEESSSASAPTQTVQDKGQRGSAASGGSAGDRKTGAPVSSPADQSSSGSSSSGEGEESSSETSESKSSPVAAEVKPKEDQGVTGQQGRRASGNSQKEPDTQAASPAVAAGGTSSSSSNSSSSGSGERVSSPEDPPVAQPNSSSSPRARRSSQRSNSNGSNSSNPRPGLNEEGVVARKDSETAGVNTLMQGQEQNGRRGSVQSSASSTFSVPVATRGERGGAWDGRDSADGKVEGKGRRGNGERRLSGGSVGEPSRGADHFRGWVAETEEKEKEEAQLRRTTDDFSPPVFSARLEDEATLNSALKNERQPEQSPPVMEADSSLKRISAESLEVKEVTETKKPTLAAMARRVKEDEKEKTAEMAAEKEKPTLAAMAQRASQESKAAAKDAKGKGGVRGVGRLMAAFFPGRKQAAATEGGEENAKETVAETAEKSDAEERYESEQKSAQKSGEASAEEAKESSKRNPPKQMSPKGFARAANLMNLFRRSDDTERPPAGTDTADVIALGEKKGTDTAAEEATENPTVTAAALPDGLGLAPSAPNLDPAQAQQELMPLSQPPTVEESEGRRKREDRMAKIRAAKAFSQARPPSASALKSAEASKEGGGIQIPTATEFVGQLTKAVSGILHSEDLSEGQKTKSEKGIKEKKMEKDLHSASVEVGPDDPTNRSFFSTGTFYPLSHSRFQSAMLEIKMHERLQQRDLPLPRGACASLNELLADFEGVGRRSGLSKPIERADSANARFRSAGKEHSTLAARQDAFERGGAKSSLGCNGEAPLLVTDSFWGPLCLDREREPRRTDRSQPHTANALMRQAKCRQDGGLILYPSGATRAEDFEEMDLGGFAPLSVIQKRDRQNELTETQREAELLRLMENMQRNADMRREADRSLQSATVLGESFRTAEAEAEGRIATSRALVAEKQRESPPRRPLNVRVEADGVLSPVRMSPTSLPKSTVAAEGREKVSPVSVRSRRFPTKEAMTELDGSSRRYTKGSSVETLELPYFGPIPPSSLPRPGALGSDTLTTEPRRMAREFAQMPARLFPFSSRQGGQGLPGGRPGERATKQEEAARVWKAKLENAQMRPDETLAESVDENSVVETFLRRAASPSRSLNRREEVGANKSSACLCGGGAMFSGFVPFPTPLALSGPWQHDHVSGVGRVNTPEDSNGAGGFGSRENRSSTPQASRSVQTVTEGGTQTCAGELARAQAGASQGLQVNTAVQTPNDADVQTDADPSSFPSCLPGALRMADAQMQTLAETHVQTDPDEQRGVSVQTVTTSGVQTVEGGIATLSDLSPEAQELARQGMNMKFLTPQKKRGEEEYPPMDTRITPDDARKKKKNAKAVFQANRWISRMFKSKSQLGEQTDEETAGDTEVEEEGEHADRAMSLLEAEKSVRFRQKALPRAAHASVFMSVAPSPLVEPAQAQENPPLPLLKGGMSAASMFMAPQVPRAPQTDEYFGSNNVTPREDPLATTQKDPLQGAGGFLDALGTEHEKHSWKEEGGVGGTEKDPNVQNLHLTRSPREGEGEGERGMETDKRSSTNRMHVYAKASTLGAPRKRGSSTATAGPSPEYSRPEIASLPNEKHPSKEAERRASVEKAADVTQSPSLLPQTSAFSFKPSQSTSSEGGVETANGKDEQQRGGLRRRESREQEEPQNRRRSSNQSIVVNPPFVDADSQNRPSISQNSDRVAPPLGQRSDELPTSDSFLKKEEKKKGFQDDDGSVEEMPLVEAMREAADQQARGSKLREWETPGDEEGGDGQPSPRFPSFPHEGDEAGAEEEEERENDAVQGANSKSEKRLSDSIKEDRRRRIAAARAGIGLSRGSRRESQGSVYQIPSKEGTQEDLQAALDREEENGEDRVEVGRLSEFVKLPEPHENVQIESGALRSHPEGSDASAEEDEEEDEDGEEEEEEETDSEEREGKKAFEQTSNPAISAESLQEPVEKRLKGPRRQSSAEGFPPHEAPPSLRQGTRISVTLPSKTKYRRRVSEIDGAAESVQSLNAAAEEEVLKKRPSSLRFQTLNLVGADVDDTPKAAMVDLNYRQIDMQKSGSDRGHSNFVPLDNFLDDEDSD</sequence>